<dbReference type="InterPro" id="IPR044989">
    <property type="entry name" value="TAC1"/>
</dbReference>
<evidence type="ECO:0000256" key="2">
    <source>
        <dbReference type="ARBA" id="ARBA00025796"/>
    </source>
</evidence>
<dbReference type="EMBL" id="OZ021737">
    <property type="protein sequence ID" value="CAK9319188.1"/>
    <property type="molecule type" value="Genomic_DNA"/>
</dbReference>
<evidence type="ECO:0000313" key="5">
    <source>
        <dbReference type="Proteomes" id="UP001642487"/>
    </source>
</evidence>
<organism evidence="4 5">
    <name type="scientific">Citrullus colocynthis</name>
    <name type="common">colocynth</name>
    <dbReference type="NCBI Taxonomy" id="252529"/>
    <lineage>
        <taxon>Eukaryota</taxon>
        <taxon>Viridiplantae</taxon>
        <taxon>Streptophyta</taxon>
        <taxon>Embryophyta</taxon>
        <taxon>Tracheophyta</taxon>
        <taxon>Spermatophyta</taxon>
        <taxon>Magnoliopsida</taxon>
        <taxon>eudicotyledons</taxon>
        <taxon>Gunneridae</taxon>
        <taxon>Pentapetalae</taxon>
        <taxon>rosids</taxon>
        <taxon>fabids</taxon>
        <taxon>Cucurbitales</taxon>
        <taxon>Cucurbitaceae</taxon>
        <taxon>Benincaseae</taxon>
        <taxon>Citrullus</taxon>
    </lineage>
</organism>
<evidence type="ECO:0000256" key="3">
    <source>
        <dbReference type="ARBA" id="ARBA00026138"/>
    </source>
</evidence>
<evidence type="ECO:0000256" key="1">
    <source>
        <dbReference type="ARBA" id="ARBA00022604"/>
    </source>
</evidence>
<proteinExistence type="inferred from homology"/>
<evidence type="ECO:0000313" key="4">
    <source>
        <dbReference type="EMBL" id="CAK9319188.1"/>
    </source>
</evidence>
<dbReference type="PANTHER" id="PTHR38366">
    <property type="entry name" value="NAD-DEPENDENT PROTEIN DEACETYLASE HST1-LIKE PROTEIN"/>
    <property type="match status" value="1"/>
</dbReference>
<protein>
    <recommendedName>
        <fullName evidence="3">Protein TILLER ANGLE CONTROL 1</fullName>
    </recommendedName>
</protein>
<keyword evidence="5" id="KW-1185">Reference proteome</keyword>
<accession>A0ABP0YFB8</accession>
<dbReference type="PANTHER" id="PTHR38366:SF1">
    <property type="entry name" value="PROTEIN TILLER ANGLE CONTROL 1"/>
    <property type="match status" value="1"/>
</dbReference>
<reference evidence="4 5" key="1">
    <citation type="submission" date="2024-03" db="EMBL/GenBank/DDBJ databases">
        <authorList>
            <person name="Gkanogiannis A."/>
            <person name="Becerra Lopez-Lavalle L."/>
        </authorList>
    </citation>
    <scope>NUCLEOTIDE SEQUENCE [LARGE SCALE GENOMIC DNA]</scope>
</reference>
<comment type="similarity">
    <text evidence="2">Belongs to the TAC family.</text>
</comment>
<gene>
    <name evidence="4" type="ORF">CITCOLO1_LOCUS11182</name>
</gene>
<keyword evidence="1" id="KW-0341">Growth regulation</keyword>
<name>A0ABP0YFB8_9ROSI</name>
<sequence length="316" mass="36375">MLFWEVVETMELTNNLHFLRGLHPDALGAFSLNEQPLRKLVLFIYQVTRASEVEIWDENRCTWRSFSLSAMFDWVRTKFHYNPLKDGNASRKKGECTTKEAKAQGLLAKQVDEFVDDWRIKNGRRLTIFFMGFEKSSKPRNYFNLRREGKRDNEEDIIIVDNAMDEEDDELTPLMATTIQNNFDDNNGEFCTEFEKTQVVVAIQHVAQRIRRRVTLADLFMADAHGNKPKPVPESVSTQDLQKKLPEVETADGSCFSQKPKGAAEPPARNLQLLMGKMMKKKMHSKVHNEQLLGENKLYGKLFDPTFLLPIQAASG</sequence>
<dbReference type="Proteomes" id="UP001642487">
    <property type="component" value="Chromosome 3"/>
</dbReference>